<comment type="caution">
    <text evidence="1">The sequence shown here is derived from an EMBL/GenBank/DDBJ whole genome shotgun (WGS) entry which is preliminary data.</text>
</comment>
<proteinExistence type="predicted"/>
<evidence type="ECO:0008006" key="2">
    <source>
        <dbReference type="Google" id="ProtNLM"/>
    </source>
</evidence>
<evidence type="ECO:0000313" key="1">
    <source>
        <dbReference type="EMBL" id="MPM46984.1"/>
    </source>
</evidence>
<dbReference type="EMBL" id="VSSQ01011500">
    <property type="protein sequence ID" value="MPM46984.1"/>
    <property type="molecule type" value="Genomic_DNA"/>
</dbReference>
<gene>
    <name evidence="1" type="ORF">SDC9_93691</name>
</gene>
<sequence>MFENITAPSNLMDVVLADENIVRFSGKNDPEVAVYKDLNGFVVLDLSKAENEDPVYLYTSDGKLIKTIKPDNKLVSLSNLLKGQFYILRVGKTVIKFIL</sequence>
<protein>
    <recommendedName>
        <fullName evidence="2">Secretion system C-terminal sorting domain-containing protein</fullName>
    </recommendedName>
</protein>
<organism evidence="1">
    <name type="scientific">bioreactor metagenome</name>
    <dbReference type="NCBI Taxonomy" id="1076179"/>
    <lineage>
        <taxon>unclassified sequences</taxon>
        <taxon>metagenomes</taxon>
        <taxon>ecological metagenomes</taxon>
    </lineage>
</organism>
<name>A0A645ABC2_9ZZZZ</name>
<dbReference type="AlphaFoldDB" id="A0A645ABC2"/>
<accession>A0A645ABC2</accession>
<reference evidence="1" key="1">
    <citation type="submission" date="2019-08" db="EMBL/GenBank/DDBJ databases">
        <authorList>
            <person name="Kucharzyk K."/>
            <person name="Murdoch R.W."/>
            <person name="Higgins S."/>
            <person name="Loffler F."/>
        </authorList>
    </citation>
    <scope>NUCLEOTIDE SEQUENCE</scope>
</reference>